<dbReference type="Proteomes" id="UP000005867">
    <property type="component" value="Chromosome"/>
</dbReference>
<organism evidence="2 3">
    <name type="scientific">Pyrobaculum ferrireducens</name>
    <dbReference type="NCBI Taxonomy" id="1104324"/>
    <lineage>
        <taxon>Archaea</taxon>
        <taxon>Thermoproteota</taxon>
        <taxon>Thermoprotei</taxon>
        <taxon>Thermoproteales</taxon>
        <taxon>Thermoproteaceae</taxon>
        <taxon>Pyrobaculum</taxon>
    </lineage>
</organism>
<dbReference type="GeneID" id="11593992"/>
<proteinExistence type="predicted"/>
<keyword evidence="3" id="KW-1185">Reference proteome</keyword>
<protein>
    <submittedName>
        <fullName evidence="2">Uncharacterized protein</fullName>
    </submittedName>
</protein>
<keyword evidence="1" id="KW-0812">Transmembrane</keyword>
<gene>
    <name evidence="2" type="ORF">P186_2390</name>
</gene>
<reference evidence="2 3" key="1">
    <citation type="journal article" date="2012" name="J. Bacteriol.">
        <title>Complete genome sequence of strain 1860, a crenarchaeon of the genus pyrobaculum able to grow with various electron acceptors.</title>
        <authorList>
            <person name="Mardanov A.V."/>
            <person name="Gumerov V.M."/>
            <person name="Slobodkina G.B."/>
            <person name="Beletsky A.V."/>
            <person name="Bonch-Osmolovskaya E.A."/>
            <person name="Ravin N.V."/>
            <person name="Skryabin K.G."/>
        </authorList>
    </citation>
    <scope>NUCLEOTIDE SEQUENCE [LARGE SCALE GENOMIC DNA]</scope>
    <source>
        <strain evidence="2 3">1860</strain>
    </source>
</reference>
<evidence type="ECO:0000256" key="1">
    <source>
        <dbReference type="SAM" id="Phobius"/>
    </source>
</evidence>
<keyword evidence="1" id="KW-1133">Transmembrane helix</keyword>
<name>G7VC90_9CREN</name>
<keyword evidence="1" id="KW-0472">Membrane</keyword>
<feature type="transmembrane region" description="Helical" evidence="1">
    <location>
        <begin position="12"/>
        <end position="33"/>
    </location>
</feature>
<dbReference type="KEGG" id="pyr:P186_2390"/>
<accession>G7VC90</accession>
<dbReference type="EMBL" id="CP003098">
    <property type="protein sequence ID" value="AET33776.1"/>
    <property type="molecule type" value="Genomic_DNA"/>
</dbReference>
<sequence length="104" mass="11686">MDVVDVDRARGVLPRLSGAVLYIYGPCALYRLLNTYFVAVKRLSSDLSDLVEAVKYGLSHAPELLGFSYTVVEGDSDDEVEFLRGLEMSQLGKIIYVKCWKTYI</sequence>
<dbReference type="OrthoDB" id="28133at2157"/>
<dbReference type="AlphaFoldDB" id="G7VC90"/>
<evidence type="ECO:0000313" key="3">
    <source>
        <dbReference type="Proteomes" id="UP000005867"/>
    </source>
</evidence>
<dbReference type="HOGENOM" id="CLU_2285148_0_0_2"/>
<dbReference type="BioCyc" id="PSP1104324:GJSN-2336-MONOMER"/>
<evidence type="ECO:0000313" key="2">
    <source>
        <dbReference type="EMBL" id="AET33776.1"/>
    </source>
</evidence>
<dbReference type="RefSeq" id="WP_014289601.1">
    <property type="nucleotide sequence ID" value="NC_016645.1"/>
</dbReference>
<dbReference type="eggNOG" id="arCOG07008">
    <property type="taxonomic scope" value="Archaea"/>
</dbReference>
<dbReference type="STRING" id="1104324.P186_2390"/>